<sequence>MNKTISKKNFIILGVILVAFPFVADKLFNWNYGVLLANFAILYIIAVSGLDILFGYSGQISMGHAAFYCIGAYGSVLIHQFTGLPVIVTILMGTVIATLIGALLAYPASKLVFHFLSLATIAFGEVVYQLVAQSPGNITGNFTGKFTDTISLFGFKLNSYTKYYFFSMICMVIFLLIKVNLVHSRVGRAFIAIRENSHAANGMGINVRKYKVIAFATSAFYTAFAGGLYAHLVRFISPDTFTNKQSVMFLTMLLFGGSASVGGTVTGVFTVQFLNEILRSAERYQLLIYGILLLLVILAFPGGLYGLIKQVIAKFKSKKGEKANAAG</sequence>
<feature type="transmembrane region" description="Helical" evidence="6">
    <location>
        <begin position="163"/>
        <end position="181"/>
    </location>
</feature>
<keyword evidence="4 6" id="KW-1133">Transmembrane helix</keyword>
<evidence type="ECO:0000256" key="4">
    <source>
        <dbReference type="ARBA" id="ARBA00022989"/>
    </source>
</evidence>
<gene>
    <name evidence="7" type="ORF">SAMN05216313_106165</name>
</gene>
<dbReference type="Pfam" id="PF02653">
    <property type="entry name" value="BPD_transp_2"/>
    <property type="match status" value="1"/>
</dbReference>
<dbReference type="PANTHER" id="PTHR30482:SF20">
    <property type="entry name" value="HIGH-AFFINITY BRANCHED-CHAIN AMINO ACID TRANSPORT SYSTEM PERMEASE PROTEIN LIVM"/>
    <property type="match status" value="1"/>
</dbReference>
<keyword evidence="2" id="KW-1003">Cell membrane</keyword>
<keyword evidence="5 6" id="KW-0472">Membrane</keyword>
<comment type="subcellular location">
    <subcellularLocation>
        <location evidence="1">Cell membrane</location>
        <topology evidence="1">Multi-pass membrane protein</topology>
    </subcellularLocation>
</comment>
<dbReference type="AlphaFoldDB" id="A0A1I0EIE0"/>
<feature type="transmembrane region" description="Helical" evidence="6">
    <location>
        <begin position="34"/>
        <end position="53"/>
    </location>
</feature>
<proteinExistence type="predicted"/>
<dbReference type="CDD" id="cd06581">
    <property type="entry name" value="TM_PBP1_LivM_like"/>
    <property type="match status" value="1"/>
</dbReference>
<feature type="transmembrane region" description="Helical" evidence="6">
    <location>
        <begin position="111"/>
        <end position="131"/>
    </location>
</feature>
<dbReference type="PANTHER" id="PTHR30482">
    <property type="entry name" value="HIGH-AFFINITY BRANCHED-CHAIN AMINO ACID TRANSPORT SYSTEM PERMEASE"/>
    <property type="match status" value="1"/>
</dbReference>
<dbReference type="STRING" id="460384.SAMN05216313_106165"/>
<dbReference type="InterPro" id="IPR001851">
    <property type="entry name" value="ABC_transp_permease"/>
</dbReference>
<dbReference type="GO" id="GO:0005886">
    <property type="term" value="C:plasma membrane"/>
    <property type="evidence" value="ECO:0007669"/>
    <property type="project" value="UniProtKB-SubCell"/>
</dbReference>
<feature type="transmembrane region" description="Helical" evidence="6">
    <location>
        <begin position="87"/>
        <end position="106"/>
    </location>
</feature>
<dbReference type="GeneID" id="93276633"/>
<protein>
    <submittedName>
        <fullName evidence="7">Amino acid/amide ABC transporter membrane protein 2, HAAT family</fullName>
    </submittedName>
</protein>
<organism evidence="7 8">
    <name type="scientific">Enterocloster lavalensis</name>
    <dbReference type="NCBI Taxonomy" id="460384"/>
    <lineage>
        <taxon>Bacteria</taxon>
        <taxon>Bacillati</taxon>
        <taxon>Bacillota</taxon>
        <taxon>Clostridia</taxon>
        <taxon>Lachnospirales</taxon>
        <taxon>Lachnospiraceae</taxon>
        <taxon>Enterocloster</taxon>
    </lineage>
</organism>
<dbReference type="GO" id="GO:0015658">
    <property type="term" value="F:branched-chain amino acid transmembrane transporter activity"/>
    <property type="evidence" value="ECO:0007669"/>
    <property type="project" value="InterPro"/>
</dbReference>
<keyword evidence="3 6" id="KW-0812">Transmembrane</keyword>
<feature type="transmembrane region" description="Helical" evidence="6">
    <location>
        <begin position="212"/>
        <end position="232"/>
    </location>
</feature>
<dbReference type="RefSeq" id="WP_092362257.1">
    <property type="nucleotide sequence ID" value="NZ_CABJCG010000004.1"/>
</dbReference>
<name>A0A1I0EIE0_9FIRM</name>
<dbReference type="Proteomes" id="UP000198508">
    <property type="component" value="Unassembled WGS sequence"/>
</dbReference>
<evidence type="ECO:0000313" key="7">
    <source>
        <dbReference type="EMBL" id="SET45150.1"/>
    </source>
</evidence>
<evidence type="ECO:0000313" key="8">
    <source>
        <dbReference type="Proteomes" id="UP000198508"/>
    </source>
</evidence>
<evidence type="ECO:0000256" key="3">
    <source>
        <dbReference type="ARBA" id="ARBA00022692"/>
    </source>
</evidence>
<accession>A0A1I0EIE0</accession>
<keyword evidence="8" id="KW-1185">Reference proteome</keyword>
<feature type="transmembrane region" description="Helical" evidence="6">
    <location>
        <begin position="252"/>
        <end position="274"/>
    </location>
</feature>
<dbReference type="InterPro" id="IPR043428">
    <property type="entry name" value="LivM-like"/>
</dbReference>
<feature type="transmembrane region" description="Helical" evidence="6">
    <location>
        <begin position="65"/>
        <end position="81"/>
    </location>
</feature>
<feature type="transmembrane region" description="Helical" evidence="6">
    <location>
        <begin position="286"/>
        <end position="308"/>
    </location>
</feature>
<evidence type="ECO:0000256" key="2">
    <source>
        <dbReference type="ARBA" id="ARBA00022475"/>
    </source>
</evidence>
<dbReference type="EMBL" id="FOIM01000006">
    <property type="protein sequence ID" value="SET45150.1"/>
    <property type="molecule type" value="Genomic_DNA"/>
</dbReference>
<evidence type="ECO:0000256" key="5">
    <source>
        <dbReference type="ARBA" id="ARBA00023136"/>
    </source>
</evidence>
<evidence type="ECO:0000256" key="6">
    <source>
        <dbReference type="SAM" id="Phobius"/>
    </source>
</evidence>
<evidence type="ECO:0000256" key="1">
    <source>
        <dbReference type="ARBA" id="ARBA00004651"/>
    </source>
</evidence>
<reference evidence="8" key="1">
    <citation type="submission" date="2016-10" db="EMBL/GenBank/DDBJ databases">
        <authorList>
            <person name="Varghese N."/>
            <person name="Submissions S."/>
        </authorList>
    </citation>
    <scope>NUCLEOTIDE SEQUENCE [LARGE SCALE GENOMIC DNA]</scope>
    <source>
        <strain evidence="8">NLAE-zl-G277</strain>
    </source>
</reference>